<evidence type="ECO:0000256" key="7">
    <source>
        <dbReference type="SAM" id="MobiDB-lite"/>
    </source>
</evidence>
<dbReference type="InterPro" id="IPR036412">
    <property type="entry name" value="HAD-like_sf"/>
</dbReference>
<dbReference type="PROSITE" id="PS50172">
    <property type="entry name" value="BRCT"/>
    <property type="match status" value="1"/>
</dbReference>
<evidence type="ECO:0000259" key="8">
    <source>
        <dbReference type="PROSITE" id="PS50172"/>
    </source>
</evidence>
<dbReference type="SUPFAM" id="SSF51230">
    <property type="entry name" value="Single hybrid motif"/>
    <property type="match status" value="1"/>
</dbReference>
<evidence type="ECO:0000256" key="3">
    <source>
        <dbReference type="ARBA" id="ARBA00023242"/>
    </source>
</evidence>
<feature type="compositionally biased region" description="Acidic residues" evidence="7">
    <location>
        <begin position="854"/>
        <end position="871"/>
    </location>
</feature>
<feature type="compositionally biased region" description="Basic and acidic residues" evidence="7">
    <location>
        <begin position="559"/>
        <end position="574"/>
    </location>
</feature>
<dbReference type="SUPFAM" id="SSF56784">
    <property type="entry name" value="HAD-like"/>
    <property type="match status" value="1"/>
</dbReference>
<dbReference type="InterPro" id="IPR011947">
    <property type="entry name" value="FCP1_euk"/>
</dbReference>
<dbReference type="GO" id="GO:0005634">
    <property type="term" value="C:nucleus"/>
    <property type="evidence" value="ECO:0007669"/>
    <property type="project" value="UniProtKB-SubCell"/>
</dbReference>
<feature type="compositionally biased region" description="Basic and acidic residues" evidence="7">
    <location>
        <begin position="843"/>
        <end position="853"/>
    </location>
</feature>
<dbReference type="Gene3D" id="3.40.50.10190">
    <property type="entry name" value="BRCT domain"/>
    <property type="match status" value="1"/>
</dbReference>
<dbReference type="PANTHER" id="PTHR23081:SF36">
    <property type="entry name" value="RNA POLYMERASE II SUBUNIT A C-TERMINAL DOMAIN PHOSPHATASE"/>
    <property type="match status" value="1"/>
</dbReference>
<sequence length="891" mass="99782">MNALYTKACELEFPVNMGANNVIIVLPSQIPAKILKWKVSEGNLLSVGRVILLYDSNFGDGNSEPKKFKASQVGTVVKLLAAEGDIIKPGEPLLELEKCCHPTVMKDMCAECGADLRMDSFEFQHASVPMVHSVPELKVSLERAQILGKADEVRLLKQRKLVLLVDLDQTLIHTTNDDVNPNLKDIHHFQLHGPGSPWYHTRLRPGTHQFLEHMSHLYELHICTFGSRTYAHAIAAILDHSKKFFSHRILSRDECFNPYTKTANLKALFPCGDNLVCIIDDREDVWNYAPNLVHVRPYHFFQHTGDINAPPPPLGNCEVPMSENAPASENVGKTDSSEPEKEDCKKDVEEEVKSGITNSDNSSDITESTKNQDVDINLNENIPKSEESEEDKGESVEKDSHFKDEGGGEETKKEPLSENDVQDPSKEDEDAVKGDSETDKTEKLEQESNKDGKEEDIDSMLELEDHDDYLLHLEDILTTIHGAFYQIYDQMHPEVPDLKNVVPYVRRKVLQGVRICFSGVVPIGVPLEASRVYAVAKGLGAEVTNELVLEGESCNALSSKDEPVYNNDSNDKSSKSSSAMNTSETTKAKLPATHLVAARLGTYKVNQAKRVKGSNLKVVTPDWLWCCAERWERVDERLFPLNKTTSVDCIKRLKNVFGEMPRLRDSEFPFAQEQGTSLQNTKSEAKSNQTDDSKTVQVSAFATYDPVTGKRVIKSSAGLTGDTSNSKVTEAVVEERQRTPSGRFMDTINPLLSFSSEEIANMEDEVEEGLFDDEEDETESEVEGVRQEEALDVDSRQSDVGEETKDNQRLQAGAISRKRKSSSIYNEDTQMEGEEIPKSITKHFSEEGQLKDLDYDDSIDMEDAEEDEFDDKDWSMMGAALERGIMTEEIE</sequence>
<feature type="compositionally biased region" description="Basic and acidic residues" evidence="7">
    <location>
        <begin position="783"/>
        <end position="808"/>
    </location>
</feature>
<dbReference type="PANTHER" id="PTHR23081">
    <property type="entry name" value="RNA POLYMERASE II CTD PHOSPHATASE"/>
    <property type="match status" value="1"/>
</dbReference>
<feature type="compositionally biased region" description="Polar residues" evidence="7">
    <location>
        <begin position="325"/>
        <end position="334"/>
    </location>
</feature>
<dbReference type="InterPro" id="IPR011053">
    <property type="entry name" value="Single_hybrid_motif"/>
</dbReference>
<evidence type="ECO:0000256" key="2">
    <source>
        <dbReference type="ARBA" id="ARBA00022801"/>
    </source>
</evidence>
<evidence type="ECO:0000256" key="1">
    <source>
        <dbReference type="ARBA" id="ARBA00004123"/>
    </source>
</evidence>
<feature type="domain" description="BRCT" evidence="8">
    <location>
        <begin position="505"/>
        <end position="641"/>
    </location>
</feature>
<dbReference type="CDD" id="cd07521">
    <property type="entry name" value="HAD_FCP1-like"/>
    <property type="match status" value="1"/>
</dbReference>
<comment type="catalytic activity">
    <reaction evidence="4 6">
        <text>O-phospho-L-seryl-[protein] + H2O = L-seryl-[protein] + phosphate</text>
        <dbReference type="Rhea" id="RHEA:20629"/>
        <dbReference type="Rhea" id="RHEA-COMP:9863"/>
        <dbReference type="Rhea" id="RHEA-COMP:11604"/>
        <dbReference type="ChEBI" id="CHEBI:15377"/>
        <dbReference type="ChEBI" id="CHEBI:29999"/>
        <dbReference type="ChEBI" id="CHEBI:43474"/>
        <dbReference type="ChEBI" id="CHEBI:83421"/>
        <dbReference type="EC" id="3.1.3.16"/>
    </reaction>
</comment>
<dbReference type="Gene3D" id="2.40.50.100">
    <property type="match status" value="1"/>
</dbReference>
<gene>
    <name evidence="10" type="ORF">J437_LFUL000398</name>
</gene>
<reference evidence="10" key="2">
    <citation type="submission" date="2017-10" db="EMBL/GenBank/DDBJ databases">
        <title>Ladona fulva Genome sequencing and assembly.</title>
        <authorList>
            <person name="Murali S."/>
            <person name="Richards S."/>
            <person name="Bandaranaike D."/>
            <person name="Bellair M."/>
            <person name="Blankenburg K."/>
            <person name="Chao H."/>
            <person name="Dinh H."/>
            <person name="Doddapaneni H."/>
            <person name="Dugan-Rocha S."/>
            <person name="Elkadiri S."/>
            <person name="Gnanaolivu R."/>
            <person name="Hernandez B."/>
            <person name="Skinner E."/>
            <person name="Javaid M."/>
            <person name="Lee S."/>
            <person name="Li M."/>
            <person name="Ming W."/>
            <person name="Munidasa M."/>
            <person name="Muniz J."/>
            <person name="Nguyen L."/>
            <person name="Hughes D."/>
            <person name="Osuji N."/>
            <person name="Pu L.-L."/>
            <person name="Puazo M."/>
            <person name="Qu C."/>
            <person name="Quiroz J."/>
            <person name="Raj R."/>
            <person name="Weissenberger G."/>
            <person name="Xin Y."/>
            <person name="Zou X."/>
            <person name="Han Y."/>
            <person name="Worley K."/>
            <person name="Muzny D."/>
            <person name="Gibbs R."/>
        </authorList>
    </citation>
    <scope>NUCLEOTIDE SEQUENCE</scope>
    <source>
        <strain evidence="10">Sampled in the wild</strain>
    </source>
</reference>
<dbReference type="Pfam" id="PF03031">
    <property type="entry name" value="NIF"/>
    <property type="match status" value="1"/>
</dbReference>
<dbReference type="InterPro" id="IPR039189">
    <property type="entry name" value="Fcp1"/>
</dbReference>
<dbReference type="EC" id="3.1.3.16" evidence="6"/>
<feature type="region of interest" description="Disordered" evidence="7">
    <location>
        <begin position="311"/>
        <end position="455"/>
    </location>
</feature>
<dbReference type="SMART" id="SM00577">
    <property type="entry name" value="CPDc"/>
    <property type="match status" value="1"/>
</dbReference>
<dbReference type="Gene3D" id="3.40.50.1000">
    <property type="entry name" value="HAD superfamily/HAD-like"/>
    <property type="match status" value="1"/>
</dbReference>
<dbReference type="CDD" id="cd17729">
    <property type="entry name" value="BRCT_CTDP1"/>
    <property type="match status" value="1"/>
</dbReference>
<dbReference type="SMART" id="SM00292">
    <property type="entry name" value="BRCT"/>
    <property type="match status" value="1"/>
</dbReference>
<dbReference type="OrthoDB" id="10249888at2759"/>
<evidence type="ECO:0000313" key="10">
    <source>
        <dbReference type="EMBL" id="KAG8227390.1"/>
    </source>
</evidence>
<comment type="catalytic activity">
    <reaction evidence="5 6">
        <text>O-phospho-L-threonyl-[protein] + H2O = L-threonyl-[protein] + phosphate</text>
        <dbReference type="Rhea" id="RHEA:47004"/>
        <dbReference type="Rhea" id="RHEA-COMP:11060"/>
        <dbReference type="Rhea" id="RHEA-COMP:11605"/>
        <dbReference type="ChEBI" id="CHEBI:15377"/>
        <dbReference type="ChEBI" id="CHEBI:30013"/>
        <dbReference type="ChEBI" id="CHEBI:43474"/>
        <dbReference type="ChEBI" id="CHEBI:61977"/>
        <dbReference type="EC" id="3.1.3.16"/>
    </reaction>
</comment>
<comment type="caution">
    <text evidence="10">The sequence shown here is derived from an EMBL/GenBank/DDBJ whole genome shotgun (WGS) entry which is preliminary data.</text>
</comment>
<feature type="compositionally biased region" description="Basic and acidic residues" evidence="7">
    <location>
        <begin position="393"/>
        <end position="416"/>
    </location>
</feature>
<dbReference type="FunFam" id="3.40.50.1000:FF:000040">
    <property type="entry name" value="RNA polymerase II subunit A C-terminal domain phosphatase"/>
    <property type="match status" value="1"/>
</dbReference>
<reference evidence="10" key="1">
    <citation type="submission" date="2013-04" db="EMBL/GenBank/DDBJ databases">
        <authorList>
            <person name="Qu J."/>
            <person name="Murali S.C."/>
            <person name="Bandaranaike D."/>
            <person name="Bellair M."/>
            <person name="Blankenburg K."/>
            <person name="Chao H."/>
            <person name="Dinh H."/>
            <person name="Doddapaneni H."/>
            <person name="Downs B."/>
            <person name="Dugan-Rocha S."/>
            <person name="Elkadiri S."/>
            <person name="Gnanaolivu R.D."/>
            <person name="Hernandez B."/>
            <person name="Javaid M."/>
            <person name="Jayaseelan J.C."/>
            <person name="Lee S."/>
            <person name="Li M."/>
            <person name="Ming W."/>
            <person name="Munidasa M."/>
            <person name="Muniz J."/>
            <person name="Nguyen L."/>
            <person name="Ongeri F."/>
            <person name="Osuji N."/>
            <person name="Pu L.-L."/>
            <person name="Puazo M."/>
            <person name="Qu C."/>
            <person name="Quiroz J."/>
            <person name="Raj R."/>
            <person name="Weissenberger G."/>
            <person name="Xin Y."/>
            <person name="Zou X."/>
            <person name="Han Y."/>
            <person name="Richards S."/>
            <person name="Worley K."/>
            <person name="Muzny D."/>
            <person name="Gibbs R."/>
        </authorList>
    </citation>
    <scope>NUCLEOTIDE SEQUENCE</scope>
    <source>
        <strain evidence="10">Sampled in the wild</strain>
    </source>
</reference>
<dbReference type="Proteomes" id="UP000792457">
    <property type="component" value="Unassembled WGS sequence"/>
</dbReference>
<feature type="region of interest" description="Disordered" evidence="7">
    <location>
        <begin position="716"/>
        <end position="740"/>
    </location>
</feature>
<dbReference type="GO" id="GO:0008420">
    <property type="term" value="F:RNA polymerase II CTD heptapeptide repeat phosphatase activity"/>
    <property type="evidence" value="ECO:0007669"/>
    <property type="project" value="UniProtKB-UniRule"/>
</dbReference>
<feature type="region of interest" description="Disordered" evidence="7">
    <location>
        <begin position="673"/>
        <end position="694"/>
    </location>
</feature>
<feature type="compositionally biased region" description="Polar residues" evidence="7">
    <location>
        <begin position="355"/>
        <end position="371"/>
    </location>
</feature>
<feature type="region of interest" description="Disordered" evidence="7">
    <location>
        <begin position="768"/>
        <end position="875"/>
    </location>
</feature>
<comment type="function">
    <text evidence="6">This promotes the activity of RNA polymerase II.</text>
</comment>
<keyword evidence="11" id="KW-1185">Reference proteome</keyword>
<dbReference type="InterPro" id="IPR023214">
    <property type="entry name" value="HAD_sf"/>
</dbReference>
<dbReference type="AlphaFoldDB" id="A0A8K0NWT1"/>
<evidence type="ECO:0000256" key="6">
    <source>
        <dbReference type="RuleBase" id="RU366066"/>
    </source>
</evidence>
<feature type="domain" description="FCP1 homology" evidence="9">
    <location>
        <begin position="156"/>
        <end position="325"/>
    </location>
</feature>
<dbReference type="SUPFAM" id="SSF52113">
    <property type="entry name" value="BRCT domain"/>
    <property type="match status" value="1"/>
</dbReference>
<evidence type="ECO:0000256" key="5">
    <source>
        <dbReference type="ARBA" id="ARBA00048336"/>
    </source>
</evidence>
<feature type="compositionally biased region" description="Acidic residues" evidence="7">
    <location>
        <begin position="768"/>
        <end position="782"/>
    </location>
</feature>
<feature type="compositionally biased region" description="Basic and acidic residues" evidence="7">
    <location>
        <begin position="683"/>
        <end position="694"/>
    </location>
</feature>
<keyword evidence="2 6" id="KW-0378">Hydrolase</keyword>
<dbReference type="NCBIfam" id="TIGR02250">
    <property type="entry name" value="FCP1_euk"/>
    <property type="match status" value="1"/>
</dbReference>
<feature type="region of interest" description="Disordered" evidence="7">
    <location>
        <begin position="559"/>
        <end position="587"/>
    </location>
</feature>
<evidence type="ECO:0000256" key="4">
    <source>
        <dbReference type="ARBA" id="ARBA00047761"/>
    </source>
</evidence>
<protein>
    <recommendedName>
        <fullName evidence="6">RNA polymerase II subunit A C-terminal domain phosphatase</fullName>
        <ecNumber evidence="6">3.1.3.16</ecNumber>
    </recommendedName>
</protein>
<dbReference type="PROSITE" id="PS50969">
    <property type="entry name" value="FCP1"/>
    <property type="match status" value="1"/>
</dbReference>
<comment type="subcellular location">
    <subcellularLocation>
        <location evidence="1 6">Nucleus</location>
    </subcellularLocation>
</comment>
<dbReference type="InterPro" id="IPR004274">
    <property type="entry name" value="FCP1_dom"/>
</dbReference>
<dbReference type="InterPro" id="IPR001357">
    <property type="entry name" value="BRCT_dom"/>
</dbReference>
<evidence type="ECO:0000259" key="9">
    <source>
        <dbReference type="PROSITE" id="PS50969"/>
    </source>
</evidence>
<evidence type="ECO:0000313" key="11">
    <source>
        <dbReference type="Proteomes" id="UP000792457"/>
    </source>
</evidence>
<accession>A0A8K0NWT1</accession>
<dbReference type="InterPro" id="IPR036420">
    <property type="entry name" value="BRCT_dom_sf"/>
</dbReference>
<feature type="compositionally biased region" description="Polar residues" evidence="7">
    <location>
        <begin position="717"/>
        <end position="728"/>
    </location>
</feature>
<proteinExistence type="predicted"/>
<feature type="compositionally biased region" description="Basic and acidic residues" evidence="7">
    <location>
        <begin position="431"/>
        <end position="453"/>
    </location>
</feature>
<dbReference type="EMBL" id="KZ308322">
    <property type="protein sequence ID" value="KAG8227390.1"/>
    <property type="molecule type" value="Genomic_DNA"/>
</dbReference>
<name>A0A8K0NWT1_LADFU</name>
<organism evidence="10 11">
    <name type="scientific">Ladona fulva</name>
    <name type="common">Scarce chaser dragonfly</name>
    <name type="synonym">Libellula fulva</name>
    <dbReference type="NCBI Taxonomy" id="123851"/>
    <lineage>
        <taxon>Eukaryota</taxon>
        <taxon>Metazoa</taxon>
        <taxon>Ecdysozoa</taxon>
        <taxon>Arthropoda</taxon>
        <taxon>Hexapoda</taxon>
        <taxon>Insecta</taxon>
        <taxon>Pterygota</taxon>
        <taxon>Palaeoptera</taxon>
        <taxon>Odonata</taxon>
        <taxon>Epiprocta</taxon>
        <taxon>Anisoptera</taxon>
        <taxon>Libelluloidea</taxon>
        <taxon>Libellulidae</taxon>
        <taxon>Ladona</taxon>
    </lineage>
</organism>
<feature type="compositionally biased region" description="Basic and acidic residues" evidence="7">
    <location>
        <begin position="335"/>
        <end position="353"/>
    </location>
</feature>
<keyword evidence="3 6" id="KW-0539">Nucleus</keyword>
<feature type="compositionally biased region" description="Polar residues" evidence="7">
    <location>
        <begin position="673"/>
        <end position="682"/>
    </location>
</feature>